<dbReference type="NCBIfam" id="NF038214">
    <property type="entry name" value="IS21_help_AAA"/>
    <property type="match status" value="1"/>
</dbReference>
<dbReference type="CDD" id="cd00009">
    <property type="entry name" value="AAA"/>
    <property type="match status" value="1"/>
</dbReference>
<dbReference type="AlphaFoldDB" id="A0A7G6E6X0"/>
<name>A0A7G6E6X0_THEFR</name>
<dbReference type="PANTHER" id="PTHR30050:SF4">
    <property type="entry name" value="ATP-BINDING PROTEIN RV3427C IN INSERTION SEQUENCE-RELATED"/>
    <property type="match status" value="1"/>
</dbReference>
<dbReference type="SUPFAM" id="SSF52540">
    <property type="entry name" value="P-loop containing nucleoside triphosphate hydrolases"/>
    <property type="match status" value="1"/>
</dbReference>
<feature type="domain" description="AAA+ ATPase" evidence="4">
    <location>
        <begin position="99"/>
        <end position="231"/>
    </location>
</feature>
<reference evidence="5 6" key="1">
    <citation type="journal article" date="2019" name="Front. Microbiol.">
        <title>Thermoanaerosceptrum fracticalcis gen. nov. sp. nov., a Novel Fumarate-Fermenting Microorganism From a Deep Fractured Carbonate Aquifer of the US Great Basin.</title>
        <authorList>
            <person name="Hamilton-Brehm S.D."/>
            <person name="Stewart L.E."/>
            <person name="Zavarin M."/>
            <person name="Caldwell M."/>
            <person name="Lawson P.A."/>
            <person name="Onstott T.C."/>
            <person name="Grzymski J."/>
            <person name="Neveux I."/>
            <person name="Lollar B.S."/>
            <person name="Russell C.E."/>
            <person name="Moser D.P."/>
        </authorList>
    </citation>
    <scope>NUCLEOTIDE SEQUENCE [LARGE SCALE GENOMIC DNA]</scope>
    <source>
        <strain evidence="5 6">DRI-13</strain>
    </source>
</reference>
<dbReference type="InterPro" id="IPR027417">
    <property type="entry name" value="P-loop_NTPase"/>
</dbReference>
<evidence type="ECO:0000313" key="5">
    <source>
        <dbReference type="EMBL" id="QNB47824.1"/>
    </source>
</evidence>
<dbReference type="KEGG" id="tfr:BR63_17085"/>
<keyword evidence="6" id="KW-1185">Reference proteome</keyword>
<evidence type="ECO:0000256" key="1">
    <source>
        <dbReference type="ARBA" id="ARBA00008059"/>
    </source>
</evidence>
<dbReference type="InterPro" id="IPR003593">
    <property type="entry name" value="AAA+_ATPase"/>
</dbReference>
<dbReference type="Pfam" id="PF01695">
    <property type="entry name" value="IstB_IS21"/>
    <property type="match status" value="1"/>
</dbReference>
<gene>
    <name evidence="5" type="ORF">BR63_17085</name>
</gene>
<evidence type="ECO:0000256" key="2">
    <source>
        <dbReference type="ARBA" id="ARBA00022741"/>
    </source>
</evidence>
<evidence type="ECO:0000313" key="6">
    <source>
        <dbReference type="Proteomes" id="UP000515847"/>
    </source>
</evidence>
<sequence>MTLLKEVQEQLMALSLCHAARSLEKTLEKAQAEDWTILKTLNTLLSEERNARMDKAREKRLKNAGFPYMATIEEFYFGFQTSISKKQMHQLLELTWLESAFNIMFLGPPSVGKTHLAVSLGIAAVNAGYKVIFIHMDQLIHVLKTQEISPKSKHKLKKLYQADLVIIDEVGFQLVNRNETNLLFGVINQLYQQTSIILTSNKGLVEWGEFMGDPVITAAMLDRLMHKCEISTWRVTVTGLHTAKGYSRIRKKNFQ</sequence>
<dbReference type="InterPro" id="IPR001270">
    <property type="entry name" value="ClpA/B"/>
</dbReference>
<dbReference type="PIRSF" id="PIRSF003073">
    <property type="entry name" value="DNAC_TnpB_IstB"/>
    <property type="match status" value="1"/>
</dbReference>
<dbReference type="GO" id="GO:0006260">
    <property type="term" value="P:DNA replication"/>
    <property type="evidence" value="ECO:0007669"/>
    <property type="project" value="TreeGrafter"/>
</dbReference>
<dbReference type="InterPro" id="IPR002611">
    <property type="entry name" value="IstB_ATP-bd"/>
</dbReference>
<dbReference type="GO" id="GO:0005524">
    <property type="term" value="F:ATP binding"/>
    <property type="evidence" value="ECO:0007669"/>
    <property type="project" value="UniProtKB-KW"/>
</dbReference>
<dbReference type="InterPro" id="IPR028350">
    <property type="entry name" value="DNAC/IstB-like"/>
</dbReference>
<evidence type="ECO:0000259" key="4">
    <source>
        <dbReference type="SMART" id="SM00382"/>
    </source>
</evidence>
<dbReference type="OrthoDB" id="9776217at2"/>
<dbReference type="EMBL" id="CP045798">
    <property type="protein sequence ID" value="QNB47824.1"/>
    <property type="molecule type" value="Genomic_DNA"/>
</dbReference>
<dbReference type="Proteomes" id="UP000515847">
    <property type="component" value="Chromosome"/>
</dbReference>
<proteinExistence type="inferred from homology"/>
<organism evidence="5 6">
    <name type="scientific">Thermanaerosceptrum fracticalcis</name>
    <dbReference type="NCBI Taxonomy" id="1712410"/>
    <lineage>
        <taxon>Bacteria</taxon>
        <taxon>Bacillati</taxon>
        <taxon>Bacillota</taxon>
        <taxon>Clostridia</taxon>
        <taxon>Eubacteriales</taxon>
        <taxon>Peptococcaceae</taxon>
        <taxon>Thermanaerosceptrum</taxon>
    </lineage>
</organism>
<dbReference type="RefSeq" id="WP_051966173.1">
    <property type="nucleotide sequence ID" value="NZ_CP045798.1"/>
</dbReference>
<keyword evidence="3 5" id="KW-0067">ATP-binding</keyword>
<dbReference type="PANTHER" id="PTHR30050">
    <property type="entry name" value="CHROMOSOMAL REPLICATION INITIATOR PROTEIN DNAA"/>
    <property type="match status" value="1"/>
</dbReference>
<dbReference type="PRINTS" id="PR00300">
    <property type="entry name" value="CLPPROTEASEA"/>
</dbReference>
<accession>A0A7G6E6X0</accession>
<keyword evidence="2" id="KW-0547">Nucleotide-binding</keyword>
<dbReference type="InterPro" id="IPR047661">
    <property type="entry name" value="IstB"/>
</dbReference>
<evidence type="ECO:0000256" key="3">
    <source>
        <dbReference type="ARBA" id="ARBA00022840"/>
    </source>
</evidence>
<dbReference type="SMART" id="SM00382">
    <property type="entry name" value="AAA"/>
    <property type="match status" value="1"/>
</dbReference>
<protein>
    <submittedName>
        <fullName evidence="5">ATP-binding protein</fullName>
    </submittedName>
</protein>
<dbReference type="Gene3D" id="3.40.50.300">
    <property type="entry name" value="P-loop containing nucleotide triphosphate hydrolases"/>
    <property type="match status" value="1"/>
</dbReference>
<comment type="similarity">
    <text evidence="1">Belongs to the IS21/IS1162 putative ATP-binding protein family.</text>
</comment>